<dbReference type="Gene3D" id="2.40.30.170">
    <property type="match status" value="1"/>
</dbReference>
<dbReference type="Gene3D" id="1.10.287.470">
    <property type="entry name" value="Helix hairpin bin"/>
    <property type="match status" value="1"/>
</dbReference>
<dbReference type="GO" id="GO:0022857">
    <property type="term" value="F:transmembrane transporter activity"/>
    <property type="evidence" value="ECO:0007669"/>
    <property type="project" value="InterPro"/>
</dbReference>
<dbReference type="InterPro" id="IPR058627">
    <property type="entry name" value="MdtA-like_C"/>
</dbReference>
<proteinExistence type="inferred from homology"/>
<evidence type="ECO:0000313" key="8">
    <source>
        <dbReference type="Proteomes" id="UP000189796"/>
    </source>
</evidence>
<dbReference type="SUPFAM" id="SSF111369">
    <property type="entry name" value="HlyD-like secretion proteins"/>
    <property type="match status" value="1"/>
</dbReference>
<feature type="compositionally biased region" description="Low complexity" evidence="3">
    <location>
        <begin position="40"/>
        <end position="51"/>
    </location>
</feature>
<dbReference type="Pfam" id="PF25967">
    <property type="entry name" value="RND-MFP_C"/>
    <property type="match status" value="1"/>
</dbReference>
<protein>
    <submittedName>
        <fullName evidence="7">Membrane fusion protein, cobalt-zinc-cadmium efflux system</fullName>
    </submittedName>
</protein>
<sequence length="408" mass="43036">MGNLSGRSRNAAFALAAIGAAALFWGRDFVGLAGNQAASTERSSSAATEQSGPGNAEQTPAVDLSEKQAGALKIAPVGSRQFAVLKTAVGTIDFNENMLVQVFSQYPGKILQAFHNIGDEVKAGDILFTIDSPDLLQAESALLASAGVLELQKRTLARATQLLKSGGSAQKDVDQSTSDQQTAEGNFKAAKNAVRIFGKSDAEIEQILSARKVESTLAVPSPISGKIVTRNAAPGFLTQPGNAPAPFSVADLSTMWMIANVIETDAPAYKLGQDVEVKVPAYPDTVFKGHVTALGSMIDPNSHRQLVRSEIDDPQHLLRSGMFASFVIHVGEPVRSLAVPAEGVVREGDGTMTVWVTGDGRRFVKRTVKLGLQQDGWDQILEGIQPGETVVTDGAVFLSNKLLLGDAG</sequence>
<gene>
    <name evidence="7" type="ORF">SAMN05443248_7002</name>
</gene>
<keyword evidence="2" id="KW-0813">Transport</keyword>
<dbReference type="PANTHER" id="PTHR30097">
    <property type="entry name" value="CATION EFFLUX SYSTEM PROTEIN CUSB"/>
    <property type="match status" value="1"/>
</dbReference>
<evidence type="ECO:0000313" key="7">
    <source>
        <dbReference type="EMBL" id="SHH94544.1"/>
    </source>
</evidence>
<organism evidence="7 8">
    <name type="scientific">Bradyrhizobium erythrophlei</name>
    <dbReference type="NCBI Taxonomy" id="1437360"/>
    <lineage>
        <taxon>Bacteria</taxon>
        <taxon>Pseudomonadati</taxon>
        <taxon>Pseudomonadota</taxon>
        <taxon>Alphaproteobacteria</taxon>
        <taxon>Hyphomicrobiales</taxon>
        <taxon>Nitrobacteraceae</taxon>
        <taxon>Bradyrhizobium</taxon>
    </lineage>
</organism>
<dbReference type="InterPro" id="IPR058647">
    <property type="entry name" value="BSH_CzcB-like"/>
</dbReference>
<feature type="domain" description="CusB-like beta-barrel" evidence="4">
    <location>
        <begin position="254"/>
        <end position="326"/>
    </location>
</feature>
<dbReference type="Gene3D" id="2.40.420.20">
    <property type="match status" value="1"/>
</dbReference>
<name>A0A1M5X4X0_9BRAD</name>
<evidence type="ECO:0000256" key="3">
    <source>
        <dbReference type="SAM" id="MobiDB-lite"/>
    </source>
</evidence>
<dbReference type="FunFam" id="2.40.30.170:FF:000010">
    <property type="entry name" value="Efflux RND transporter periplasmic adaptor subunit"/>
    <property type="match status" value="1"/>
</dbReference>
<dbReference type="EMBL" id="LT670817">
    <property type="protein sequence ID" value="SHH94544.1"/>
    <property type="molecule type" value="Genomic_DNA"/>
</dbReference>
<evidence type="ECO:0000256" key="2">
    <source>
        <dbReference type="ARBA" id="ARBA00022448"/>
    </source>
</evidence>
<dbReference type="Gene3D" id="2.40.50.100">
    <property type="match status" value="1"/>
</dbReference>
<dbReference type="InterPro" id="IPR058792">
    <property type="entry name" value="Beta-barrel_RND_2"/>
</dbReference>
<dbReference type="NCBIfam" id="TIGR01730">
    <property type="entry name" value="RND_mfp"/>
    <property type="match status" value="1"/>
</dbReference>
<evidence type="ECO:0000256" key="1">
    <source>
        <dbReference type="ARBA" id="ARBA00009477"/>
    </source>
</evidence>
<dbReference type="Pfam" id="PF25954">
    <property type="entry name" value="Beta-barrel_RND_2"/>
    <property type="match status" value="1"/>
</dbReference>
<dbReference type="InterPro" id="IPR051909">
    <property type="entry name" value="MFP_Cation_Efflux"/>
</dbReference>
<evidence type="ECO:0000259" key="6">
    <source>
        <dbReference type="Pfam" id="PF25973"/>
    </source>
</evidence>
<comment type="similarity">
    <text evidence="1">Belongs to the membrane fusion protein (MFP) (TC 8.A.1) family.</text>
</comment>
<dbReference type="PANTHER" id="PTHR30097:SF16">
    <property type="entry name" value="CATION EFFLUX SYSTEM (CZCB-LIKE)"/>
    <property type="match status" value="1"/>
</dbReference>
<dbReference type="InterPro" id="IPR006143">
    <property type="entry name" value="RND_pump_MFP"/>
</dbReference>
<evidence type="ECO:0000259" key="4">
    <source>
        <dbReference type="Pfam" id="PF25954"/>
    </source>
</evidence>
<feature type="domain" description="Multidrug resistance protein MdtA-like C-terminal permuted SH3" evidence="5">
    <location>
        <begin position="338"/>
        <end position="395"/>
    </location>
</feature>
<dbReference type="Proteomes" id="UP000189796">
    <property type="component" value="Chromosome I"/>
</dbReference>
<dbReference type="GO" id="GO:0016020">
    <property type="term" value="C:membrane"/>
    <property type="evidence" value="ECO:0007669"/>
    <property type="project" value="InterPro"/>
</dbReference>
<reference evidence="7 8" key="1">
    <citation type="submission" date="2016-11" db="EMBL/GenBank/DDBJ databases">
        <authorList>
            <person name="Jaros S."/>
            <person name="Januszkiewicz K."/>
            <person name="Wedrychowicz H."/>
        </authorList>
    </citation>
    <scope>NUCLEOTIDE SEQUENCE [LARGE SCALE GENOMIC DNA]</scope>
    <source>
        <strain evidence="7 8">GAS138</strain>
    </source>
</reference>
<evidence type="ECO:0000259" key="5">
    <source>
        <dbReference type="Pfam" id="PF25967"/>
    </source>
</evidence>
<accession>A0A1M5X4X0</accession>
<feature type="domain" description="CzcB-like barrel-sandwich hybrid" evidence="6">
    <location>
        <begin position="100"/>
        <end position="236"/>
    </location>
</feature>
<feature type="region of interest" description="Disordered" evidence="3">
    <location>
        <begin position="40"/>
        <end position="62"/>
    </location>
</feature>
<dbReference type="Pfam" id="PF25973">
    <property type="entry name" value="BSH_CzcB"/>
    <property type="match status" value="1"/>
</dbReference>
<dbReference type="AlphaFoldDB" id="A0A1M5X4X0"/>